<protein>
    <submittedName>
        <fullName evidence="3">Uncharacterized protein</fullName>
    </submittedName>
</protein>
<feature type="transmembrane region" description="Helical" evidence="2">
    <location>
        <begin position="44"/>
        <end position="65"/>
    </location>
</feature>
<evidence type="ECO:0000313" key="3">
    <source>
        <dbReference type="EMBL" id="KAF9945239.1"/>
    </source>
</evidence>
<name>A0A9P6IS09_9FUNG</name>
<feature type="non-terminal residue" evidence="3">
    <location>
        <position position="1"/>
    </location>
</feature>
<feature type="compositionally biased region" description="Polar residues" evidence="1">
    <location>
        <begin position="273"/>
        <end position="295"/>
    </location>
</feature>
<keyword evidence="2" id="KW-0812">Transmembrane</keyword>
<dbReference type="OrthoDB" id="2448816at2759"/>
<comment type="caution">
    <text evidence="3">The sequence shown here is derived from an EMBL/GenBank/DDBJ whole genome shotgun (WGS) entry which is preliminary data.</text>
</comment>
<sequence length="363" mass="38798">MSFAPQRHKTASSPSSGFESVGPTALCNNYNNNHRSRSLFSKGLMVWAFFLSYLAASSLLINPVAAQVAETTLTYFDGVGAPLGEQSITLTTCTAITFTTGDPSIVYTSVAASDQHAALNLYQDDFCQVLISSATGKWNNSDPVLNMKGIRWEGTAPATDEPGTLSPTAYPPGMAVQTKVPIPDDDIVFVMDPEKGKIVVSLVSVVLAIGVLIGVYQVYKAAQYKPPPKAVKTPKLGVLGGKKIKKNQAYYKKPTKDDQSLLIISSQDTAQARSTTAVTTTPSNNGHQYNSSANNLPRRDDRRPDVLIDVHDTQSSFSTNFRGPPWQGGGPDLIQFGNDNGSSQNAYRSGPSSSQPAGRSGDV</sequence>
<organism evidence="3 4">
    <name type="scientific">Modicella reniformis</name>
    <dbReference type="NCBI Taxonomy" id="1440133"/>
    <lineage>
        <taxon>Eukaryota</taxon>
        <taxon>Fungi</taxon>
        <taxon>Fungi incertae sedis</taxon>
        <taxon>Mucoromycota</taxon>
        <taxon>Mortierellomycotina</taxon>
        <taxon>Mortierellomycetes</taxon>
        <taxon>Mortierellales</taxon>
        <taxon>Mortierellaceae</taxon>
        <taxon>Modicella</taxon>
    </lineage>
</organism>
<dbReference type="Proteomes" id="UP000749646">
    <property type="component" value="Unassembled WGS sequence"/>
</dbReference>
<accession>A0A9P6IS09</accession>
<evidence type="ECO:0000313" key="4">
    <source>
        <dbReference type="Proteomes" id="UP000749646"/>
    </source>
</evidence>
<keyword evidence="4" id="KW-1185">Reference proteome</keyword>
<dbReference type="EMBL" id="JAAAHW010008068">
    <property type="protein sequence ID" value="KAF9945239.1"/>
    <property type="molecule type" value="Genomic_DNA"/>
</dbReference>
<evidence type="ECO:0000256" key="1">
    <source>
        <dbReference type="SAM" id="MobiDB-lite"/>
    </source>
</evidence>
<feature type="compositionally biased region" description="Basic and acidic residues" evidence="1">
    <location>
        <begin position="297"/>
        <end position="312"/>
    </location>
</feature>
<feature type="region of interest" description="Disordered" evidence="1">
    <location>
        <begin position="273"/>
        <end position="363"/>
    </location>
</feature>
<proteinExistence type="predicted"/>
<feature type="compositionally biased region" description="Basic residues" evidence="1">
    <location>
        <begin position="1"/>
        <end position="10"/>
    </location>
</feature>
<keyword evidence="2" id="KW-1133">Transmembrane helix</keyword>
<feature type="transmembrane region" description="Helical" evidence="2">
    <location>
        <begin position="198"/>
        <end position="219"/>
    </location>
</feature>
<feature type="region of interest" description="Disordered" evidence="1">
    <location>
        <begin position="1"/>
        <end position="20"/>
    </location>
</feature>
<evidence type="ECO:0000256" key="2">
    <source>
        <dbReference type="SAM" id="Phobius"/>
    </source>
</evidence>
<gene>
    <name evidence="3" type="ORF">BGZ65_010990</name>
</gene>
<keyword evidence="2" id="KW-0472">Membrane</keyword>
<reference evidence="3" key="1">
    <citation type="journal article" date="2020" name="Fungal Divers.">
        <title>Resolving the Mortierellaceae phylogeny through synthesis of multi-gene phylogenetics and phylogenomics.</title>
        <authorList>
            <person name="Vandepol N."/>
            <person name="Liber J."/>
            <person name="Desiro A."/>
            <person name="Na H."/>
            <person name="Kennedy M."/>
            <person name="Barry K."/>
            <person name="Grigoriev I.V."/>
            <person name="Miller A.N."/>
            <person name="O'Donnell K."/>
            <person name="Stajich J.E."/>
            <person name="Bonito G."/>
        </authorList>
    </citation>
    <scope>NUCLEOTIDE SEQUENCE</scope>
    <source>
        <strain evidence="3">MES-2147</strain>
    </source>
</reference>
<feature type="compositionally biased region" description="Polar residues" evidence="1">
    <location>
        <begin position="337"/>
        <end position="357"/>
    </location>
</feature>
<dbReference type="AlphaFoldDB" id="A0A9P6IS09"/>